<evidence type="ECO:0000256" key="6">
    <source>
        <dbReference type="ARBA" id="ARBA00023186"/>
    </source>
</evidence>
<dbReference type="InterPro" id="IPR050817">
    <property type="entry name" value="DjlA_DnaK_co-chaperone"/>
</dbReference>
<evidence type="ECO:0000313" key="10">
    <source>
        <dbReference type="Proteomes" id="UP000094936"/>
    </source>
</evidence>
<comment type="subunit">
    <text evidence="7">Homodimer.</text>
</comment>
<evidence type="ECO:0000259" key="8">
    <source>
        <dbReference type="PROSITE" id="PS50076"/>
    </source>
</evidence>
<accession>A0A1C3EQ19</accession>
<dbReference type="STRING" id="1080227.A8L45_03930"/>
<feature type="topological domain" description="Cytoplasmic" evidence="7">
    <location>
        <begin position="31"/>
        <end position="276"/>
    </location>
</feature>
<dbReference type="AlphaFoldDB" id="A0A1C3EQ19"/>
<keyword evidence="10" id="KW-1185">Reference proteome</keyword>
<dbReference type="InterPro" id="IPR029024">
    <property type="entry name" value="TerB-like"/>
</dbReference>
<comment type="caution">
    <text evidence="9">The sequence shown here is derived from an EMBL/GenBank/DDBJ whole genome shotgun (WGS) entry which is preliminary data.</text>
</comment>
<dbReference type="GO" id="GO:0051087">
    <property type="term" value="F:protein-folding chaperone binding"/>
    <property type="evidence" value="ECO:0007669"/>
    <property type="project" value="InterPro"/>
</dbReference>
<dbReference type="SUPFAM" id="SSF46565">
    <property type="entry name" value="Chaperone J-domain"/>
    <property type="match status" value="1"/>
</dbReference>
<dbReference type="NCBIfam" id="NF006948">
    <property type="entry name" value="PRK09430.1"/>
    <property type="match status" value="1"/>
</dbReference>
<keyword evidence="4 7" id="KW-1133">Transmembrane helix</keyword>
<dbReference type="PROSITE" id="PS50076">
    <property type="entry name" value="DNAJ_2"/>
    <property type="match status" value="1"/>
</dbReference>
<evidence type="ECO:0000256" key="1">
    <source>
        <dbReference type="ARBA" id="ARBA00022475"/>
    </source>
</evidence>
<dbReference type="InterPro" id="IPR036869">
    <property type="entry name" value="J_dom_sf"/>
</dbReference>
<feature type="topological domain" description="Periplasmic" evidence="7">
    <location>
        <begin position="1"/>
        <end position="6"/>
    </location>
</feature>
<sequence length="276" mass="31668">MSVWGKLVGASFGFLLGHLPGLLLGSFLGHKFDQKRQKEMYEGARWGSQGAEQREQGYFYATFAVMGHIAKAKGQVTENEIRVATKLMDRMELHGESRQQAQNAFREGKDMQFPLEEVLWRVRREQSGRFDLLQFFLEVQIQAACADGNLHPNELQVLHVVASRLGFSRRQLEQRLAMQHASYRFHEHSTKYDKHSSHWRTRDLRDRISGACELLGVSPDASAKELKKAYRKLMNEHHPDKLVAKGLPASMMEIAKQKAQDIQAAYDLIRKEKGFT</sequence>
<keyword evidence="2 7" id="KW-0997">Cell inner membrane</keyword>
<reference evidence="9 10" key="1">
    <citation type="submission" date="2016-05" db="EMBL/GenBank/DDBJ databases">
        <title>Genomic Taxonomy of the Vibrionaceae.</title>
        <authorList>
            <person name="Gomez-Gil B."/>
            <person name="Enciso-Ibarra J."/>
        </authorList>
    </citation>
    <scope>NUCLEOTIDE SEQUENCE [LARGE SCALE GENOMIC DNA]</scope>
    <source>
        <strain evidence="9 10">CAIM 1920</strain>
    </source>
</reference>
<evidence type="ECO:0000256" key="5">
    <source>
        <dbReference type="ARBA" id="ARBA00023136"/>
    </source>
</evidence>
<evidence type="ECO:0000256" key="7">
    <source>
        <dbReference type="HAMAP-Rule" id="MF_01153"/>
    </source>
</evidence>
<dbReference type="PANTHER" id="PTHR24074">
    <property type="entry name" value="CO-CHAPERONE PROTEIN DJLA"/>
    <property type="match status" value="1"/>
</dbReference>
<evidence type="ECO:0000256" key="4">
    <source>
        <dbReference type="ARBA" id="ARBA00022989"/>
    </source>
</evidence>
<keyword evidence="1 7" id="KW-1003">Cell membrane</keyword>
<dbReference type="OrthoDB" id="9782583at2"/>
<gene>
    <name evidence="7" type="primary">djlA</name>
    <name evidence="9" type="ORF">A8L45_03930</name>
</gene>
<dbReference type="Pfam" id="PF00226">
    <property type="entry name" value="DnaJ"/>
    <property type="match status" value="1"/>
</dbReference>
<comment type="function">
    <text evidence="7">Regulatory DnaK co-chaperone. Direct interaction between DnaK and DjlA is needed for the induction of the wcaABCDE operon, involved in the synthesis of a colanic acid polysaccharide capsule, possibly through activation of the RcsB/RcsC phosphotransfer signaling pathway. The colanic acid capsule may help the bacterium survive conditions outside the host.</text>
</comment>
<dbReference type="GO" id="GO:0005886">
    <property type="term" value="C:plasma membrane"/>
    <property type="evidence" value="ECO:0007669"/>
    <property type="project" value="UniProtKB-SubCell"/>
</dbReference>
<dbReference type="SMART" id="SM00271">
    <property type="entry name" value="DnaJ"/>
    <property type="match status" value="1"/>
</dbReference>
<dbReference type="Proteomes" id="UP000094936">
    <property type="component" value="Unassembled WGS sequence"/>
</dbReference>
<dbReference type="InterPro" id="IPR023749">
    <property type="entry name" value="DjlA"/>
</dbReference>
<dbReference type="EMBL" id="LYBM01000004">
    <property type="protein sequence ID" value="ODA35325.1"/>
    <property type="molecule type" value="Genomic_DNA"/>
</dbReference>
<dbReference type="PRINTS" id="PR00625">
    <property type="entry name" value="JDOMAIN"/>
</dbReference>
<dbReference type="Gene3D" id="1.10.287.110">
    <property type="entry name" value="DnaJ domain"/>
    <property type="match status" value="1"/>
</dbReference>
<name>A0A1C3EQ19_9GAMM</name>
<keyword evidence="6 7" id="KW-0143">Chaperone</keyword>
<dbReference type="Gene3D" id="1.10.3680.10">
    <property type="entry name" value="TerB-like"/>
    <property type="match status" value="1"/>
</dbReference>
<keyword evidence="5 7" id="KW-0472">Membrane</keyword>
<dbReference type="CDD" id="cd07316">
    <property type="entry name" value="terB_like_DjlA"/>
    <property type="match status" value="1"/>
</dbReference>
<dbReference type="CDD" id="cd06257">
    <property type="entry name" value="DnaJ"/>
    <property type="match status" value="1"/>
</dbReference>
<dbReference type="Pfam" id="PF05099">
    <property type="entry name" value="TerB"/>
    <property type="match status" value="1"/>
</dbReference>
<evidence type="ECO:0000256" key="2">
    <source>
        <dbReference type="ARBA" id="ARBA00022519"/>
    </source>
</evidence>
<organism evidence="9 10">
    <name type="scientific">Veronia pacifica</name>
    <dbReference type="NCBI Taxonomy" id="1080227"/>
    <lineage>
        <taxon>Bacteria</taxon>
        <taxon>Pseudomonadati</taxon>
        <taxon>Pseudomonadota</taxon>
        <taxon>Gammaproteobacteria</taxon>
        <taxon>Vibrionales</taxon>
        <taxon>Vibrionaceae</taxon>
        <taxon>Veronia</taxon>
    </lineage>
</organism>
<dbReference type="InterPro" id="IPR001623">
    <property type="entry name" value="DnaJ_domain"/>
</dbReference>
<evidence type="ECO:0000256" key="3">
    <source>
        <dbReference type="ARBA" id="ARBA00022692"/>
    </source>
</evidence>
<dbReference type="RefSeq" id="WP_068899459.1">
    <property type="nucleotide sequence ID" value="NZ_JBHUIF010000003.1"/>
</dbReference>
<proteinExistence type="inferred from homology"/>
<protein>
    <recommendedName>
        <fullName evidence="7">Co-chaperone protein DjlA</fullName>
    </recommendedName>
</protein>
<keyword evidence="3 7" id="KW-0812">Transmembrane</keyword>
<dbReference type="InterPro" id="IPR007791">
    <property type="entry name" value="DjlA_N"/>
</dbReference>
<feature type="domain" description="J" evidence="8">
    <location>
        <begin position="210"/>
        <end position="274"/>
    </location>
</feature>
<dbReference type="HAMAP" id="MF_01153">
    <property type="entry name" value="DjlA"/>
    <property type="match status" value="1"/>
</dbReference>
<evidence type="ECO:0000313" key="9">
    <source>
        <dbReference type="EMBL" id="ODA35325.1"/>
    </source>
</evidence>
<comment type="domain">
    <text evidence="7">The transmembrane domain is a dimerization domain.</text>
</comment>
<comment type="subcellular location">
    <subcellularLocation>
        <location evidence="7">Cell inner membrane</location>
        <topology evidence="7">Single-pass type III membrane protein</topology>
    </subcellularLocation>
</comment>